<feature type="region of interest" description="Disordered" evidence="1">
    <location>
        <begin position="1159"/>
        <end position="1198"/>
    </location>
</feature>
<protein>
    <submittedName>
        <fullName evidence="2">Uncharacterized protein</fullName>
    </submittedName>
</protein>
<dbReference type="Proteomes" id="UP001276659">
    <property type="component" value="Unassembled WGS sequence"/>
</dbReference>
<organism evidence="2 3">
    <name type="scientific">Lepraria neglecta</name>
    <dbReference type="NCBI Taxonomy" id="209136"/>
    <lineage>
        <taxon>Eukaryota</taxon>
        <taxon>Fungi</taxon>
        <taxon>Dikarya</taxon>
        <taxon>Ascomycota</taxon>
        <taxon>Pezizomycotina</taxon>
        <taxon>Lecanoromycetes</taxon>
        <taxon>OSLEUM clade</taxon>
        <taxon>Lecanoromycetidae</taxon>
        <taxon>Lecanorales</taxon>
        <taxon>Lecanorineae</taxon>
        <taxon>Stereocaulaceae</taxon>
        <taxon>Lepraria</taxon>
    </lineage>
</organism>
<feature type="region of interest" description="Disordered" evidence="1">
    <location>
        <begin position="143"/>
        <end position="196"/>
    </location>
</feature>
<sequence length="1329" mass="145742">MARAANVKRRESLWSRYRKRAGAGDCICRIVRREGDPPDGSSNGQFAEHAGVSQQPMFAQGPQLSNPYQEVHELPDGYIYRHTVPYRPERVFSHGTFPGPANENGMTAGSPWVGPSINGFPQTDSSAAMMPQQLTSFEHSMAIPTPAPAAPASPSQPQASCCTKQGDQPLPQSNPQAQTPSGSVRDPYSDRILGEGQSDMANDSMAFAFSADAAATYGGYKYPVGDNHTPKPSVPTPPGQVDYSSMPHTTTPLNHFTQEPQLFQGGNGHQCHQVMPQRAASGPIGSMAPCAESNVVTDGISQPSHSCHCGPDCQCLYCTAHPHNVPTTNRLTELQRILDKDLRAFPGSRPQSQYGELPTGDENMISMMQDSALQPKFNHEMNSASTVGFSTLPPQASHFFTTGYQKLQYSVKPDCDDETGTCMCGDDCACLGCTFHTGHDAIPIPMSETPTSSRIATLSQERPPISRMNWTGGNLSRSRNANTLVTAKQKNHFAKVRAKLQNARSFTPAIRTFDFGHWQPEYEARRPSRAQSGSTKKHRQLREQTILDDFENTGPLARKLESLKPRSNKRKRTPIKQEQSNLQTQPESHHKGRSASPIVIRSRSSSSSSSQSSHKATVTQVQPPTSSSSAVPNHTSIEAKRRQLLQMQDWVGVERKHSRPVHMQFTDARDRNMIGRRRQIKKPISYLQATHHQPVRRRDHLEEPRGLASPDQYFSVDQMSIRIGSAADKSAWTPISDEVLLDSEVNEAGQRPSPAVPTIKAGELGSLHLPDQGLHDIRTPSAFMDRNSSPSSSSAFVPLSHGNAHMFQRATLPVDAEDDDESFIQTRGPEIELTYEESEPAQEEPRFRLVFENTPQPYAQASEARASSPIVRDFTSPKVQTPVATQKEPVLSRGQEAWLANGHHLPNDHSSGDHALSTPPFTMAASKHLMELQNCGLNIASQGNMSKCMDNDRETLPVQNLEQIMSSDVLEAAPTNEDPRFSARIKEINQKKPRTTQEEESLWRSFTMLDDLEGPASNNSAKEPATKPPSTSTAPPPEAAEEEEQIWRNFIFSDDDPNNEWTIEEPPPPTQTQSPYDPSRTPSMFAEAATSPIKQNLHMDMLKASFDETTVSPNESFHRTGTLASSSSVEARHATDALSVSFAEASPDTEDSVELLKEATFQPKPSDIDSMLVEASPAEKKTFASKPCGSPPLPKPAIRKDSLSALIAQATSLLQKLPRKYDPPSLVAEASSGSMQASSSPVNVSSDELQRSPVRAPPALVEHKEPKVVFTPPKRYVGERAADPPEPVTLGRILRNGKRLSGQPGKKGRKGKANTKPEVEDDGDDIEDD</sequence>
<feature type="compositionally biased region" description="Acidic residues" evidence="1">
    <location>
        <begin position="1319"/>
        <end position="1329"/>
    </location>
</feature>
<feature type="region of interest" description="Disordered" evidence="1">
    <location>
        <begin position="974"/>
        <end position="1041"/>
    </location>
</feature>
<dbReference type="EMBL" id="JASNWA010000003">
    <property type="protein sequence ID" value="KAK3178552.1"/>
    <property type="molecule type" value="Genomic_DNA"/>
</dbReference>
<evidence type="ECO:0000256" key="1">
    <source>
        <dbReference type="SAM" id="MobiDB-lite"/>
    </source>
</evidence>
<feature type="compositionally biased region" description="Polar residues" evidence="1">
    <location>
        <begin position="576"/>
        <end position="586"/>
    </location>
</feature>
<name>A0AAD9ZJ85_9LECA</name>
<proteinExistence type="predicted"/>
<feature type="compositionally biased region" description="Polar residues" evidence="1">
    <location>
        <begin position="161"/>
        <end position="182"/>
    </location>
</feature>
<evidence type="ECO:0000313" key="2">
    <source>
        <dbReference type="EMBL" id="KAK3178552.1"/>
    </source>
</evidence>
<feature type="region of interest" description="Disordered" evidence="1">
    <location>
        <begin position="1053"/>
        <end position="1091"/>
    </location>
</feature>
<evidence type="ECO:0000313" key="3">
    <source>
        <dbReference type="Proteomes" id="UP001276659"/>
    </source>
</evidence>
<feature type="region of interest" description="Disordered" evidence="1">
    <location>
        <begin position="1111"/>
        <end position="1130"/>
    </location>
</feature>
<feature type="compositionally biased region" description="Low complexity" evidence="1">
    <location>
        <begin position="1228"/>
        <end position="1240"/>
    </location>
</feature>
<feature type="compositionally biased region" description="Basic and acidic residues" evidence="1">
    <location>
        <begin position="977"/>
        <end position="990"/>
    </location>
</feature>
<keyword evidence="3" id="KW-1185">Reference proteome</keyword>
<feature type="region of interest" description="Disordered" evidence="1">
    <location>
        <begin position="1217"/>
        <end position="1329"/>
    </location>
</feature>
<reference evidence="2" key="1">
    <citation type="submission" date="2022-11" db="EMBL/GenBank/DDBJ databases">
        <title>Chromosomal genome sequence assembly and mating type (MAT) locus characterization of the leprose asexual lichenized fungus Lepraria neglecta (Nyl.) Erichsen.</title>
        <authorList>
            <person name="Allen J.L."/>
            <person name="Pfeffer B."/>
        </authorList>
    </citation>
    <scope>NUCLEOTIDE SEQUENCE</scope>
    <source>
        <strain evidence="2">Allen 5258</strain>
    </source>
</reference>
<feature type="region of interest" description="Disordered" evidence="1">
    <location>
        <begin position="524"/>
        <end position="634"/>
    </location>
</feature>
<accession>A0AAD9ZJ85</accession>
<feature type="region of interest" description="Disordered" evidence="1">
    <location>
        <begin position="689"/>
        <end position="708"/>
    </location>
</feature>
<feature type="compositionally biased region" description="Low complexity" evidence="1">
    <location>
        <begin position="594"/>
        <end position="613"/>
    </location>
</feature>
<comment type="caution">
    <text evidence="2">The sequence shown here is derived from an EMBL/GenBank/DDBJ whole genome shotgun (WGS) entry which is preliminary data.</text>
</comment>
<feature type="compositionally biased region" description="Polar residues" evidence="1">
    <location>
        <begin position="614"/>
        <end position="634"/>
    </location>
</feature>
<gene>
    <name evidence="2" type="ORF">OEA41_000689</name>
</gene>